<dbReference type="RefSeq" id="WP_256134691.1">
    <property type="nucleotide sequence ID" value="NZ_JANFYM010000012.1"/>
</dbReference>
<dbReference type="Proteomes" id="UP001206013">
    <property type="component" value="Unassembled WGS sequence"/>
</dbReference>
<name>A0AAW5K1K5_BIFAD</name>
<accession>A0AAW5K1K5</accession>
<dbReference type="AlphaFoldDB" id="A0AAW5K1K5"/>
<proteinExistence type="predicted"/>
<sequence>MSDTIENAKTEPRPTWTKLKDGWKVRIPKEWWDNWSEAGETDEFPVFKANGEVSHVNIVKVSKPFVLDGVEYVIGTPRKETYRRGSAPSRTSTTARKRSGIRCEECGSTKGVHLTRDINGIGCLLCSLCDDGSASVC</sequence>
<dbReference type="EMBL" id="JANFYM010000012">
    <property type="protein sequence ID" value="MCQ4793691.1"/>
    <property type="molecule type" value="Genomic_DNA"/>
</dbReference>
<gene>
    <name evidence="1" type="ORF">NE692_09530</name>
</gene>
<comment type="caution">
    <text evidence="1">The sequence shown here is derived from an EMBL/GenBank/DDBJ whole genome shotgun (WGS) entry which is preliminary data.</text>
</comment>
<organism evidence="1 2">
    <name type="scientific">Bifidobacterium adolescentis</name>
    <dbReference type="NCBI Taxonomy" id="1680"/>
    <lineage>
        <taxon>Bacteria</taxon>
        <taxon>Bacillati</taxon>
        <taxon>Actinomycetota</taxon>
        <taxon>Actinomycetes</taxon>
        <taxon>Bifidobacteriales</taxon>
        <taxon>Bifidobacteriaceae</taxon>
        <taxon>Bifidobacterium</taxon>
    </lineage>
</organism>
<reference evidence="1" key="1">
    <citation type="submission" date="2022-06" db="EMBL/GenBank/DDBJ databases">
        <title>Isolation of gut microbiota from human fecal samples.</title>
        <authorList>
            <person name="Pamer E.G."/>
            <person name="Barat B."/>
            <person name="Waligurski E."/>
            <person name="Medina S."/>
            <person name="Paddock L."/>
            <person name="Mostad J."/>
        </authorList>
    </citation>
    <scope>NUCLEOTIDE SEQUENCE</scope>
    <source>
        <strain evidence="1">SL.1.01</strain>
    </source>
</reference>
<protein>
    <submittedName>
        <fullName evidence="1">Uncharacterized protein</fullName>
    </submittedName>
</protein>
<evidence type="ECO:0000313" key="2">
    <source>
        <dbReference type="Proteomes" id="UP001206013"/>
    </source>
</evidence>
<evidence type="ECO:0000313" key="1">
    <source>
        <dbReference type="EMBL" id="MCQ4793691.1"/>
    </source>
</evidence>